<dbReference type="eggNOG" id="COG0782">
    <property type="taxonomic scope" value="Bacteria"/>
</dbReference>
<dbReference type="Pfam" id="PF01272">
    <property type="entry name" value="GreA_GreB"/>
    <property type="match status" value="1"/>
</dbReference>
<keyword evidence="2" id="KW-0418">Kinase</keyword>
<dbReference type="GO" id="GO:0032784">
    <property type="term" value="P:regulation of DNA-templated transcription elongation"/>
    <property type="evidence" value="ECO:0007669"/>
    <property type="project" value="InterPro"/>
</dbReference>
<keyword evidence="3" id="KW-1185">Reference proteome</keyword>
<dbReference type="InterPro" id="IPR001437">
    <property type="entry name" value="Tscrpt_elong_fac_GreA/B_C"/>
</dbReference>
<dbReference type="GO" id="GO:0016301">
    <property type="term" value="F:kinase activity"/>
    <property type="evidence" value="ECO:0007669"/>
    <property type="project" value="UniProtKB-KW"/>
</dbReference>
<dbReference type="GO" id="GO:0003677">
    <property type="term" value="F:DNA binding"/>
    <property type="evidence" value="ECO:0007669"/>
    <property type="project" value="InterPro"/>
</dbReference>
<dbReference type="InterPro" id="IPR023459">
    <property type="entry name" value="Tscrpt_elong_fac_GreA/B_fam"/>
</dbReference>
<protein>
    <submittedName>
        <fullName evidence="2">Regulator of nucleoside diphosphate kinase</fullName>
    </submittedName>
</protein>
<dbReference type="OrthoDB" id="192847at2"/>
<comment type="caution">
    <text evidence="2">The sequence shown here is derived from an EMBL/GenBank/DDBJ whole genome shotgun (WGS) entry which is preliminary data.</text>
</comment>
<evidence type="ECO:0000259" key="1">
    <source>
        <dbReference type="Pfam" id="PF01272"/>
    </source>
</evidence>
<dbReference type="SUPFAM" id="SSF54534">
    <property type="entry name" value="FKBP-like"/>
    <property type="match status" value="1"/>
</dbReference>
<name>M7Y5E3_9BACT</name>
<dbReference type="EMBL" id="AMZY02000013">
    <property type="protein sequence ID" value="EMS32481.1"/>
    <property type="molecule type" value="Genomic_DNA"/>
</dbReference>
<feature type="domain" description="Transcription elongation factor GreA/GreB C-terminal" evidence="1">
    <location>
        <begin position="49"/>
        <end position="122"/>
    </location>
</feature>
<dbReference type="Gene3D" id="3.10.50.30">
    <property type="entry name" value="Transcription elongation factor, GreA/GreB, C-terminal domain"/>
    <property type="match status" value="1"/>
</dbReference>
<dbReference type="InterPro" id="IPR036953">
    <property type="entry name" value="GreA/GreB_C_sf"/>
</dbReference>
<gene>
    <name evidence="2" type="ORF">C943_01208</name>
</gene>
<dbReference type="AlphaFoldDB" id="M7Y5E3"/>
<sequence length="124" mass="13928">MIPIIKKTDFHAIINLVENLAPTQKTKELGVLQNELRRAKTVADHTISDKVIQLGTYFEIRELSSGTKLSYYLVLPKYADLANKKISVLSPLGVALIGFQEGATFEWEMPGGRKKFVIEKVQQP</sequence>
<dbReference type="GO" id="GO:0006354">
    <property type="term" value="P:DNA-templated transcription elongation"/>
    <property type="evidence" value="ECO:0007669"/>
    <property type="project" value="TreeGrafter"/>
</dbReference>
<evidence type="ECO:0000313" key="2">
    <source>
        <dbReference type="EMBL" id="EMS32481.1"/>
    </source>
</evidence>
<keyword evidence="2" id="KW-0808">Transferase</keyword>
<dbReference type="STRING" id="1239962.C943_01208"/>
<proteinExistence type="predicted"/>
<dbReference type="PANTHER" id="PTHR30437:SF5">
    <property type="entry name" value="REGULATOR OF NUCLEOSIDE DIPHOSPHATE KINASE"/>
    <property type="match status" value="1"/>
</dbReference>
<dbReference type="Proteomes" id="UP000010953">
    <property type="component" value="Unassembled WGS sequence"/>
</dbReference>
<accession>M7Y5E3</accession>
<reference evidence="2" key="1">
    <citation type="submission" date="2013-01" db="EMBL/GenBank/DDBJ databases">
        <title>Genome assembly of Mariniradius saccharolyticus AK6.</title>
        <authorList>
            <person name="Vaidya B."/>
            <person name="Khatri I."/>
            <person name="Tanuku N.R.S."/>
            <person name="Subramanian S."/>
            <person name="Pinnaka A."/>
        </authorList>
    </citation>
    <scope>NUCLEOTIDE SEQUENCE [LARGE SCALE GENOMIC DNA]</scope>
    <source>
        <strain evidence="2">AK6</strain>
    </source>
</reference>
<dbReference type="GO" id="GO:0070063">
    <property type="term" value="F:RNA polymerase binding"/>
    <property type="evidence" value="ECO:0007669"/>
    <property type="project" value="InterPro"/>
</dbReference>
<dbReference type="InParanoid" id="M7Y5E3"/>
<dbReference type="PANTHER" id="PTHR30437">
    <property type="entry name" value="TRANSCRIPTION ELONGATION FACTOR GREA"/>
    <property type="match status" value="1"/>
</dbReference>
<dbReference type="RefSeq" id="WP_008628862.1">
    <property type="nucleotide sequence ID" value="NZ_AMZY02000013.1"/>
</dbReference>
<organism evidence="2 3">
    <name type="scientific">Mariniradius saccharolyticus AK6</name>
    <dbReference type="NCBI Taxonomy" id="1239962"/>
    <lineage>
        <taxon>Bacteria</taxon>
        <taxon>Pseudomonadati</taxon>
        <taxon>Bacteroidota</taxon>
        <taxon>Cytophagia</taxon>
        <taxon>Cytophagales</taxon>
        <taxon>Cyclobacteriaceae</taxon>
        <taxon>Mariniradius</taxon>
    </lineage>
</organism>
<evidence type="ECO:0000313" key="3">
    <source>
        <dbReference type="Proteomes" id="UP000010953"/>
    </source>
</evidence>